<keyword evidence="4" id="KW-1185">Reference proteome</keyword>
<evidence type="ECO:0000313" key="3">
    <source>
        <dbReference type="EMBL" id="ACM58539.1"/>
    </source>
</evidence>
<keyword evidence="1" id="KW-1133">Transmembrane helix</keyword>
<dbReference type="Proteomes" id="UP000000740">
    <property type="component" value="Chromosome 2"/>
</dbReference>
<evidence type="ECO:0000256" key="1">
    <source>
        <dbReference type="SAM" id="Phobius"/>
    </source>
</evidence>
<proteinExistence type="predicted"/>
<gene>
    <name evidence="3" type="ordered locus">Hlac_2993</name>
</gene>
<dbReference type="KEGG" id="hla:Hlac_2993"/>
<dbReference type="Pfam" id="PF09851">
    <property type="entry name" value="SHOCT"/>
    <property type="match status" value="1"/>
</dbReference>
<dbReference type="AlphaFoldDB" id="B9LWE9"/>
<keyword evidence="1" id="KW-0812">Transmembrane</keyword>
<dbReference type="eggNOG" id="arCOG03909">
    <property type="taxonomic scope" value="Archaea"/>
</dbReference>
<feature type="domain" description="SHOCT" evidence="2">
    <location>
        <begin position="102"/>
        <end position="126"/>
    </location>
</feature>
<organism evidence="3 4">
    <name type="scientific">Halorubrum lacusprofundi (strain ATCC 49239 / DSM 5036 / JCM 8891 / ACAM 34)</name>
    <dbReference type="NCBI Taxonomy" id="416348"/>
    <lineage>
        <taxon>Archaea</taxon>
        <taxon>Methanobacteriati</taxon>
        <taxon>Methanobacteriota</taxon>
        <taxon>Stenosarchaea group</taxon>
        <taxon>Halobacteria</taxon>
        <taxon>Halobacteriales</taxon>
        <taxon>Haloferacaceae</taxon>
        <taxon>Halorubrum</taxon>
    </lineage>
</organism>
<keyword evidence="1" id="KW-0472">Membrane</keyword>
<accession>B9LWE9</accession>
<evidence type="ECO:0000313" key="4">
    <source>
        <dbReference type="Proteomes" id="UP000000740"/>
    </source>
</evidence>
<name>B9LWE9_HALLT</name>
<protein>
    <recommendedName>
        <fullName evidence="2">SHOCT domain-containing protein</fullName>
    </recommendedName>
</protein>
<feature type="transmembrane region" description="Helical" evidence="1">
    <location>
        <begin position="26"/>
        <end position="46"/>
    </location>
</feature>
<dbReference type="HOGENOM" id="CLU_155662_0_0_2"/>
<reference evidence="3 4" key="1">
    <citation type="journal article" date="2016" name="Stand. Genomic Sci.">
        <title>Complete genome sequence of the Antarctic Halorubrum lacusprofundi type strain ACAM 34.</title>
        <authorList>
            <person name="Anderson I.J."/>
            <person name="DasSarma P."/>
            <person name="Lucas S."/>
            <person name="Copeland A."/>
            <person name="Lapidus A."/>
            <person name="Del Rio T.G."/>
            <person name="Tice H."/>
            <person name="Dalin E."/>
            <person name="Bruce D.C."/>
            <person name="Goodwin L."/>
            <person name="Pitluck S."/>
            <person name="Sims D."/>
            <person name="Brettin T.S."/>
            <person name="Detter J.C."/>
            <person name="Han C.S."/>
            <person name="Larimer F."/>
            <person name="Hauser L."/>
            <person name="Land M."/>
            <person name="Ivanova N."/>
            <person name="Richardson P."/>
            <person name="Cavicchioli R."/>
            <person name="DasSarma S."/>
            <person name="Woese C.R."/>
            <person name="Kyrpides N.C."/>
        </authorList>
    </citation>
    <scope>NUCLEOTIDE SEQUENCE [LARGE SCALE GENOMIC DNA]</scope>
    <source>
        <strain evidence="4">ATCC 49239 / DSM 5036 / JCM 8891 / ACAM 34</strain>
    </source>
</reference>
<feature type="transmembrane region" description="Helical" evidence="1">
    <location>
        <begin position="66"/>
        <end position="87"/>
    </location>
</feature>
<dbReference type="EMBL" id="CP001366">
    <property type="protein sequence ID" value="ACM58539.1"/>
    <property type="molecule type" value="Genomic_DNA"/>
</dbReference>
<dbReference type="InterPro" id="IPR018649">
    <property type="entry name" value="SHOCT"/>
</dbReference>
<evidence type="ECO:0000259" key="2">
    <source>
        <dbReference type="Pfam" id="PF09851"/>
    </source>
</evidence>
<sequence length="131" mass="14664">MTIRTRDKQQSMETERTSERDRPLRLILIVVASILIIPLVLMAVMMPMMWMVGGMETGGAVSMSPVWGIGMMLVFLLIVLGVGYALYRTLTQAGISSGDPAVEELRVAYARGELSQEEFEQRREALKETNQ</sequence>